<name>A0A833H3X7_9LEPT</name>
<proteinExistence type="predicted"/>
<sequence length="110" mass="11957">MVPYRTAGGGFFDYAHQADKRDCDQVGIDTFAVHIANPLVFALSKHTPDSVTVATGRIFLINLAYLAGPSSEAAVVLVTGKPFSWRTRASLFLSWTLFSLMSIRAAFGDD</sequence>
<dbReference type="EMBL" id="WBUI01000002">
    <property type="protein sequence ID" value="KAB2934658.1"/>
    <property type="molecule type" value="Genomic_DNA"/>
</dbReference>
<dbReference type="Proteomes" id="UP000460298">
    <property type="component" value="Unassembled WGS sequence"/>
</dbReference>
<dbReference type="AlphaFoldDB" id="A0A833H3X7"/>
<accession>A0A833H3X7</accession>
<organism evidence="1 2">
    <name type="scientific">Leptonema illini</name>
    <dbReference type="NCBI Taxonomy" id="183"/>
    <lineage>
        <taxon>Bacteria</taxon>
        <taxon>Pseudomonadati</taxon>
        <taxon>Spirochaetota</taxon>
        <taxon>Spirochaetia</taxon>
        <taxon>Leptospirales</taxon>
        <taxon>Leptospiraceae</taxon>
        <taxon>Leptonema</taxon>
    </lineage>
</organism>
<protein>
    <submittedName>
        <fullName evidence="1">Uncharacterized protein</fullName>
    </submittedName>
</protein>
<reference evidence="1 2" key="1">
    <citation type="submission" date="2019-10" db="EMBL/GenBank/DDBJ databases">
        <title>Extracellular Electron Transfer in a Candidatus Methanoperedens spp. Enrichment Culture.</title>
        <authorList>
            <person name="Berger S."/>
            <person name="Rangel Shaw D."/>
            <person name="Berben T."/>
            <person name="In 'T Zandt M."/>
            <person name="Frank J."/>
            <person name="Reimann J."/>
            <person name="Jetten M.S.M."/>
            <person name="Welte C.U."/>
        </authorList>
    </citation>
    <scope>NUCLEOTIDE SEQUENCE [LARGE SCALE GENOMIC DNA]</scope>
    <source>
        <strain evidence="1">SB12</strain>
    </source>
</reference>
<gene>
    <name evidence="1" type="ORF">F9K24_02450</name>
</gene>
<evidence type="ECO:0000313" key="1">
    <source>
        <dbReference type="EMBL" id="KAB2934658.1"/>
    </source>
</evidence>
<comment type="caution">
    <text evidence="1">The sequence shown here is derived from an EMBL/GenBank/DDBJ whole genome shotgun (WGS) entry which is preliminary data.</text>
</comment>
<evidence type="ECO:0000313" key="2">
    <source>
        <dbReference type="Proteomes" id="UP000460298"/>
    </source>
</evidence>